<sequence>MIKVVAKLIVQEDKIDEFKKKTENLIAKTRQEDGNISYELHQDINNNQIFSFLEEWQREEHLKKHICK</sequence>
<evidence type="ECO:0000313" key="3">
    <source>
        <dbReference type="Proteomes" id="UP000199476"/>
    </source>
</evidence>
<dbReference type="InterPro" id="IPR007138">
    <property type="entry name" value="ABM_dom"/>
</dbReference>
<dbReference type="PANTHER" id="PTHR33336:SF15">
    <property type="entry name" value="ABM DOMAIN-CONTAINING PROTEIN"/>
    <property type="match status" value="1"/>
</dbReference>
<dbReference type="Pfam" id="PF03992">
    <property type="entry name" value="ABM"/>
    <property type="match status" value="1"/>
</dbReference>
<dbReference type="InterPro" id="IPR011008">
    <property type="entry name" value="Dimeric_a/b-barrel"/>
</dbReference>
<organism evidence="2 3">
    <name type="scientific">Halarsenatibacter silvermanii</name>
    <dbReference type="NCBI Taxonomy" id="321763"/>
    <lineage>
        <taxon>Bacteria</taxon>
        <taxon>Bacillati</taxon>
        <taxon>Bacillota</taxon>
        <taxon>Clostridia</taxon>
        <taxon>Halanaerobiales</taxon>
        <taxon>Halarsenatibacteraceae</taxon>
        <taxon>Halarsenatibacter</taxon>
    </lineage>
</organism>
<dbReference type="Proteomes" id="UP000199476">
    <property type="component" value="Unassembled WGS sequence"/>
</dbReference>
<dbReference type="GO" id="GO:0004497">
    <property type="term" value="F:monooxygenase activity"/>
    <property type="evidence" value="ECO:0007669"/>
    <property type="project" value="UniProtKB-KW"/>
</dbReference>
<dbReference type="PANTHER" id="PTHR33336">
    <property type="entry name" value="QUINOL MONOOXYGENASE YGIN-RELATED"/>
    <property type="match status" value="1"/>
</dbReference>
<keyword evidence="2" id="KW-0503">Monooxygenase</keyword>
<evidence type="ECO:0000313" key="2">
    <source>
        <dbReference type="EMBL" id="SDL52605.1"/>
    </source>
</evidence>
<proteinExistence type="predicted"/>
<name>A0A1G9KTJ1_9FIRM</name>
<dbReference type="Gene3D" id="3.30.70.100">
    <property type="match status" value="1"/>
</dbReference>
<dbReference type="AlphaFoldDB" id="A0A1G9KTJ1"/>
<feature type="domain" description="ABM" evidence="1">
    <location>
        <begin position="2"/>
        <end position="68"/>
    </location>
</feature>
<accession>A0A1G9KTJ1</accession>
<dbReference type="InterPro" id="IPR050744">
    <property type="entry name" value="AI-2_Isomerase_LsrG"/>
</dbReference>
<reference evidence="2 3" key="1">
    <citation type="submission" date="2016-10" db="EMBL/GenBank/DDBJ databases">
        <authorList>
            <person name="de Groot N.N."/>
        </authorList>
    </citation>
    <scope>NUCLEOTIDE SEQUENCE [LARGE SCALE GENOMIC DNA]</scope>
    <source>
        <strain evidence="2 3">SLAS-1</strain>
    </source>
</reference>
<dbReference type="OrthoDB" id="287932at2"/>
<gene>
    <name evidence="2" type="ORF">SAMN04488692_10591</name>
</gene>
<protein>
    <submittedName>
        <fullName evidence="2">Antibiotic biosynthesis monooxygenase</fullName>
    </submittedName>
</protein>
<keyword evidence="2" id="KW-0560">Oxidoreductase</keyword>
<dbReference type="RefSeq" id="WP_089758893.1">
    <property type="nucleotide sequence ID" value="NZ_FNGO01000005.1"/>
</dbReference>
<evidence type="ECO:0000259" key="1">
    <source>
        <dbReference type="PROSITE" id="PS51725"/>
    </source>
</evidence>
<dbReference type="SUPFAM" id="SSF54909">
    <property type="entry name" value="Dimeric alpha+beta barrel"/>
    <property type="match status" value="1"/>
</dbReference>
<dbReference type="STRING" id="321763.SAMN04488692_10591"/>
<keyword evidence="3" id="KW-1185">Reference proteome</keyword>
<dbReference type="PROSITE" id="PS51725">
    <property type="entry name" value="ABM"/>
    <property type="match status" value="1"/>
</dbReference>
<dbReference type="EMBL" id="FNGO01000005">
    <property type="protein sequence ID" value="SDL52605.1"/>
    <property type="molecule type" value="Genomic_DNA"/>
</dbReference>